<protein>
    <submittedName>
        <fullName evidence="1">Uncharacterized protein</fullName>
    </submittedName>
</protein>
<organism evidence="1 2">
    <name type="scientific">Triticum urartu</name>
    <name type="common">Red wild einkorn</name>
    <name type="synonym">Crithodium urartu</name>
    <dbReference type="NCBI Taxonomy" id="4572"/>
    <lineage>
        <taxon>Eukaryota</taxon>
        <taxon>Viridiplantae</taxon>
        <taxon>Streptophyta</taxon>
        <taxon>Embryophyta</taxon>
        <taxon>Tracheophyta</taxon>
        <taxon>Spermatophyta</taxon>
        <taxon>Magnoliopsida</taxon>
        <taxon>Liliopsida</taxon>
        <taxon>Poales</taxon>
        <taxon>Poaceae</taxon>
        <taxon>BOP clade</taxon>
        <taxon>Pooideae</taxon>
        <taxon>Triticodae</taxon>
        <taxon>Triticeae</taxon>
        <taxon>Triticinae</taxon>
        <taxon>Triticum</taxon>
    </lineage>
</organism>
<name>A0A8R7PCL8_TRIUA</name>
<evidence type="ECO:0000313" key="2">
    <source>
        <dbReference type="Proteomes" id="UP000015106"/>
    </source>
</evidence>
<dbReference type="EnsemblPlants" id="TuG1812G0200002188.01.T01">
    <property type="protein sequence ID" value="TuG1812G0200002188.01.T01.cds305945"/>
    <property type="gene ID" value="TuG1812G0200002188.01"/>
</dbReference>
<dbReference type="AlphaFoldDB" id="A0A8R7PCL8"/>
<reference evidence="1" key="2">
    <citation type="submission" date="2018-03" db="EMBL/GenBank/DDBJ databases">
        <title>The Triticum urartu genome reveals the dynamic nature of wheat genome evolution.</title>
        <authorList>
            <person name="Ling H."/>
            <person name="Ma B."/>
            <person name="Shi X."/>
            <person name="Liu H."/>
            <person name="Dong L."/>
            <person name="Sun H."/>
            <person name="Cao Y."/>
            <person name="Gao Q."/>
            <person name="Zheng S."/>
            <person name="Li Y."/>
            <person name="Yu Y."/>
            <person name="Du H."/>
            <person name="Qi M."/>
            <person name="Li Y."/>
            <person name="Yu H."/>
            <person name="Cui Y."/>
            <person name="Wang N."/>
            <person name="Chen C."/>
            <person name="Wu H."/>
            <person name="Zhao Y."/>
            <person name="Zhang J."/>
            <person name="Li Y."/>
            <person name="Zhou W."/>
            <person name="Zhang B."/>
            <person name="Hu W."/>
            <person name="Eijk M."/>
            <person name="Tang J."/>
            <person name="Witsenboer H."/>
            <person name="Zhao S."/>
            <person name="Li Z."/>
            <person name="Zhang A."/>
            <person name="Wang D."/>
            <person name="Liang C."/>
        </authorList>
    </citation>
    <scope>NUCLEOTIDE SEQUENCE [LARGE SCALE GENOMIC DNA]</scope>
    <source>
        <strain evidence="1">cv. G1812</strain>
    </source>
</reference>
<keyword evidence="2" id="KW-1185">Reference proteome</keyword>
<sequence>MTHDLLYFLHAFCFIPIQCLKPASTRMVIRTLNLHAD</sequence>
<proteinExistence type="predicted"/>
<reference evidence="1" key="3">
    <citation type="submission" date="2022-06" db="UniProtKB">
        <authorList>
            <consortium name="EnsemblPlants"/>
        </authorList>
    </citation>
    <scope>IDENTIFICATION</scope>
</reference>
<dbReference type="Proteomes" id="UP000015106">
    <property type="component" value="Chromosome 2"/>
</dbReference>
<accession>A0A8R7PCL8</accession>
<evidence type="ECO:0000313" key="1">
    <source>
        <dbReference type="EnsemblPlants" id="TuG1812G0200002188.01.T01.cds305945"/>
    </source>
</evidence>
<reference evidence="2" key="1">
    <citation type="journal article" date="2013" name="Nature">
        <title>Draft genome of the wheat A-genome progenitor Triticum urartu.</title>
        <authorList>
            <person name="Ling H.Q."/>
            <person name="Zhao S."/>
            <person name="Liu D."/>
            <person name="Wang J."/>
            <person name="Sun H."/>
            <person name="Zhang C."/>
            <person name="Fan H."/>
            <person name="Li D."/>
            <person name="Dong L."/>
            <person name="Tao Y."/>
            <person name="Gao C."/>
            <person name="Wu H."/>
            <person name="Li Y."/>
            <person name="Cui Y."/>
            <person name="Guo X."/>
            <person name="Zheng S."/>
            <person name="Wang B."/>
            <person name="Yu K."/>
            <person name="Liang Q."/>
            <person name="Yang W."/>
            <person name="Lou X."/>
            <person name="Chen J."/>
            <person name="Feng M."/>
            <person name="Jian J."/>
            <person name="Zhang X."/>
            <person name="Luo G."/>
            <person name="Jiang Y."/>
            <person name="Liu J."/>
            <person name="Wang Z."/>
            <person name="Sha Y."/>
            <person name="Zhang B."/>
            <person name="Wu H."/>
            <person name="Tang D."/>
            <person name="Shen Q."/>
            <person name="Xue P."/>
            <person name="Zou S."/>
            <person name="Wang X."/>
            <person name="Liu X."/>
            <person name="Wang F."/>
            <person name="Yang Y."/>
            <person name="An X."/>
            <person name="Dong Z."/>
            <person name="Zhang K."/>
            <person name="Zhang X."/>
            <person name="Luo M.C."/>
            <person name="Dvorak J."/>
            <person name="Tong Y."/>
            <person name="Wang J."/>
            <person name="Yang H."/>
            <person name="Li Z."/>
            <person name="Wang D."/>
            <person name="Zhang A."/>
            <person name="Wang J."/>
        </authorList>
    </citation>
    <scope>NUCLEOTIDE SEQUENCE</scope>
    <source>
        <strain evidence="2">cv. G1812</strain>
    </source>
</reference>
<dbReference type="Gramene" id="TuG1812G0200002188.01.T01">
    <property type="protein sequence ID" value="TuG1812G0200002188.01.T01.cds305945"/>
    <property type="gene ID" value="TuG1812G0200002188.01"/>
</dbReference>